<keyword evidence="2" id="KW-1133">Transmembrane helix</keyword>
<dbReference type="OrthoDB" id="1935503at2759"/>
<accession>A0A8K0GWV8</accession>
<evidence type="ECO:0000256" key="2">
    <source>
        <dbReference type="SAM" id="Phobius"/>
    </source>
</evidence>
<reference evidence="3" key="1">
    <citation type="submission" date="2020-03" db="EMBL/GenBank/DDBJ databases">
        <title>A high-quality chromosome-level genome assembly of a woody plant with both climbing and erect habits, Rhamnella rubrinervis.</title>
        <authorList>
            <person name="Lu Z."/>
            <person name="Yang Y."/>
            <person name="Zhu X."/>
            <person name="Sun Y."/>
        </authorList>
    </citation>
    <scope>NUCLEOTIDE SEQUENCE</scope>
    <source>
        <strain evidence="3">BYM</strain>
        <tissue evidence="3">Leaf</tissue>
    </source>
</reference>
<comment type="caution">
    <text evidence="3">The sequence shown here is derived from an EMBL/GenBank/DDBJ whole genome shotgun (WGS) entry which is preliminary data.</text>
</comment>
<evidence type="ECO:0000313" key="4">
    <source>
        <dbReference type="Proteomes" id="UP000796880"/>
    </source>
</evidence>
<dbReference type="AlphaFoldDB" id="A0A8K0GWV8"/>
<dbReference type="Proteomes" id="UP000796880">
    <property type="component" value="Unassembled WGS sequence"/>
</dbReference>
<feature type="compositionally biased region" description="Basic residues" evidence="1">
    <location>
        <begin position="10"/>
        <end position="20"/>
    </location>
</feature>
<evidence type="ECO:0000256" key="1">
    <source>
        <dbReference type="SAM" id="MobiDB-lite"/>
    </source>
</evidence>
<feature type="region of interest" description="Disordered" evidence="1">
    <location>
        <begin position="1"/>
        <end position="20"/>
    </location>
</feature>
<gene>
    <name evidence="3" type="ORF">FNV43_RR19029</name>
</gene>
<sequence>MLPRKSSSNMKRRGSNKKKKIRKAFLKKDIDDLASFFDISDISSLDSSNGECEQEINVQFLLSRAWSTIIHGNLMLQLIGNLKAVKSALKHWSKFIFDDINLKISIALSKVQDAQNDIATLGFTKEKLELRNRKPKPLLSSLMIDDDLVTDKNYIQDHIMVTDSENDFLVSLPDSDAIEKVVFDACTMDKFRPIVLGVSLFDKKVFGGNVALKINIRKAFDTFSDPLWPLLFGLAKDFLSWYISSLVQSNSLSPMLASQEVYAPSHLLYVEDGQRGVNLIGMSLSVSPTTAAVAIVVVVITVVVAAATIVVGTVDVVVDVVIAVKR</sequence>
<name>A0A8K0GWV8_9ROSA</name>
<evidence type="ECO:0000313" key="3">
    <source>
        <dbReference type="EMBL" id="KAF3440743.1"/>
    </source>
</evidence>
<keyword evidence="2" id="KW-0472">Membrane</keyword>
<dbReference type="EMBL" id="VOIH02000008">
    <property type="protein sequence ID" value="KAF3440743.1"/>
    <property type="molecule type" value="Genomic_DNA"/>
</dbReference>
<feature type="transmembrane region" description="Helical" evidence="2">
    <location>
        <begin position="291"/>
        <end position="324"/>
    </location>
</feature>
<proteinExistence type="predicted"/>
<protein>
    <submittedName>
        <fullName evidence="3">Uncharacterized protein</fullName>
    </submittedName>
</protein>
<keyword evidence="4" id="KW-1185">Reference proteome</keyword>
<organism evidence="3 4">
    <name type="scientific">Rhamnella rubrinervis</name>
    <dbReference type="NCBI Taxonomy" id="2594499"/>
    <lineage>
        <taxon>Eukaryota</taxon>
        <taxon>Viridiplantae</taxon>
        <taxon>Streptophyta</taxon>
        <taxon>Embryophyta</taxon>
        <taxon>Tracheophyta</taxon>
        <taxon>Spermatophyta</taxon>
        <taxon>Magnoliopsida</taxon>
        <taxon>eudicotyledons</taxon>
        <taxon>Gunneridae</taxon>
        <taxon>Pentapetalae</taxon>
        <taxon>rosids</taxon>
        <taxon>fabids</taxon>
        <taxon>Rosales</taxon>
        <taxon>Rhamnaceae</taxon>
        <taxon>rhamnoid group</taxon>
        <taxon>Rhamneae</taxon>
        <taxon>Rhamnella</taxon>
    </lineage>
</organism>
<keyword evidence="2" id="KW-0812">Transmembrane</keyword>